<dbReference type="InterPro" id="IPR059000">
    <property type="entry name" value="ATPase_P-type_domA"/>
</dbReference>
<dbReference type="Pfam" id="PF00122">
    <property type="entry name" value="E1-E2_ATPase"/>
    <property type="match status" value="1"/>
</dbReference>
<comment type="caution">
    <text evidence="2">The sequence shown here is derived from an EMBL/GenBank/DDBJ whole genome shotgun (WGS) entry which is preliminary data.</text>
</comment>
<name>A0A8J5IAI4_9STRA</name>
<evidence type="ECO:0000259" key="1">
    <source>
        <dbReference type="Pfam" id="PF00122"/>
    </source>
</evidence>
<dbReference type="AlphaFoldDB" id="A0A8J5IAI4"/>
<reference evidence="2" key="1">
    <citation type="submission" date="2021-01" db="EMBL/GenBank/DDBJ databases">
        <title>Phytophthora aleatoria, a newly-described species from Pinus radiata is distinct from Phytophthora cactorum isolates based on comparative genomics.</title>
        <authorList>
            <person name="Mcdougal R."/>
            <person name="Panda P."/>
            <person name="Williams N."/>
            <person name="Studholme D.J."/>
        </authorList>
    </citation>
    <scope>NUCLEOTIDE SEQUENCE</scope>
    <source>
        <strain evidence="2">NZFS 4037</strain>
    </source>
</reference>
<evidence type="ECO:0000313" key="2">
    <source>
        <dbReference type="EMBL" id="KAG6943801.1"/>
    </source>
</evidence>
<protein>
    <recommendedName>
        <fullName evidence="1">P-type ATPase A domain-containing protein</fullName>
    </recommendedName>
</protein>
<gene>
    <name evidence="2" type="ORF">JG688_00017425</name>
</gene>
<feature type="non-terminal residue" evidence="2">
    <location>
        <position position="1"/>
    </location>
</feature>
<dbReference type="Proteomes" id="UP000709295">
    <property type="component" value="Unassembled WGS sequence"/>
</dbReference>
<accession>A0A8J5IAI4</accession>
<sequence length="191" mass="20893">MGKLAPGRFRDVIPTDFKFMEGNATKVDRSSLTGESLSVIQSEGDEGYSGSGLKQGEIEAVMTSTGLNTFLGHAAEKIVFCMVSIGFWCVVKLVVRLAGCAAQNLLAKENAIVARLTYSEEMIGMLYAALSACTENIEVTDVMYHPTSTRINTPAYNSPGECKRKVTIFKDVNQKTPDFVRLNLDKYKSKS</sequence>
<organism evidence="2 3">
    <name type="scientific">Phytophthora aleatoria</name>
    <dbReference type="NCBI Taxonomy" id="2496075"/>
    <lineage>
        <taxon>Eukaryota</taxon>
        <taxon>Sar</taxon>
        <taxon>Stramenopiles</taxon>
        <taxon>Oomycota</taxon>
        <taxon>Peronosporomycetes</taxon>
        <taxon>Peronosporales</taxon>
        <taxon>Peronosporaceae</taxon>
        <taxon>Phytophthora</taxon>
    </lineage>
</organism>
<feature type="domain" description="P-type ATPase A" evidence="1">
    <location>
        <begin position="11"/>
        <end position="77"/>
    </location>
</feature>
<evidence type="ECO:0000313" key="3">
    <source>
        <dbReference type="Proteomes" id="UP000709295"/>
    </source>
</evidence>
<dbReference type="EMBL" id="JAENGY010002571">
    <property type="protein sequence ID" value="KAG6943801.1"/>
    <property type="molecule type" value="Genomic_DNA"/>
</dbReference>
<keyword evidence="3" id="KW-1185">Reference proteome</keyword>
<dbReference type="PANTHER" id="PTHR42861">
    <property type="entry name" value="CALCIUM-TRANSPORTING ATPASE"/>
    <property type="match status" value="1"/>
</dbReference>
<proteinExistence type="predicted"/>